<dbReference type="Proteomes" id="UP001501083">
    <property type="component" value="Unassembled WGS sequence"/>
</dbReference>
<dbReference type="Pfam" id="PF00196">
    <property type="entry name" value="GerE"/>
    <property type="match status" value="1"/>
</dbReference>
<dbReference type="Gene3D" id="3.40.50.2300">
    <property type="match status" value="1"/>
</dbReference>
<protein>
    <submittedName>
        <fullName evidence="7">Response regulator transcription factor</fullName>
    </submittedName>
</protein>
<dbReference type="SMART" id="SM00448">
    <property type="entry name" value="REC"/>
    <property type="match status" value="1"/>
</dbReference>
<keyword evidence="3" id="KW-0804">Transcription</keyword>
<feature type="domain" description="Response regulatory" evidence="6">
    <location>
        <begin position="6"/>
        <end position="120"/>
    </location>
</feature>
<keyword evidence="8" id="KW-1185">Reference proteome</keyword>
<organism evidence="7 8">
    <name type="scientific">Lysobacter panacisoli</name>
    <dbReference type="NCBI Taxonomy" id="1255263"/>
    <lineage>
        <taxon>Bacteria</taxon>
        <taxon>Pseudomonadati</taxon>
        <taxon>Pseudomonadota</taxon>
        <taxon>Gammaproteobacteria</taxon>
        <taxon>Lysobacterales</taxon>
        <taxon>Lysobacteraceae</taxon>
        <taxon>Lysobacter</taxon>
    </lineage>
</organism>
<dbReference type="SMART" id="SM00421">
    <property type="entry name" value="HTH_LUXR"/>
    <property type="match status" value="1"/>
</dbReference>
<proteinExistence type="predicted"/>
<dbReference type="CDD" id="cd06170">
    <property type="entry name" value="LuxR_C_like"/>
    <property type="match status" value="1"/>
</dbReference>
<evidence type="ECO:0000256" key="3">
    <source>
        <dbReference type="ARBA" id="ARBA00023163"/>
    </source>
</evidence>
<dbReference type="PANTHER" id="PTHR44688">
    <property type="entry name" value="DNA-BINDING TRANSCRIPTIONAL ACTIVATOR DEVR_DOSR"/>
    <property type="match status" value="1"/>
</dbReference>
<sequence>MPVAAVVHIVDDDPSVLTALGRVLASDGMDVALSASTQEFLGSFDAATTGCIVLDLSMPGMDGLELQTRLAELGATQPVIFLTGCGDIASSVRAMKAGAIDFLTKPVDVDALLEAVRRGLDMDAKAREQLLEERRAQALLTTLSPREYEVLPHVLAGRLNKQIASDLGIAEKTVKAHRARIMQKLGMHSVAELVRFSEHAHVPVAACGRGREPVR</sequence>
<dbReference type="InterPro" id="IPR036388">
    <property type="entry name" value="WH-like_DNA-bd_sf"/>
</dbReference>
<dbReference type="InterPro" id="IPR011006">
    <property type="entry name" value="CheY-like_superfamily"/>
</dbReference>
<evidence type="ECO:0000256" key="2">
    <source>
        <dbReference type="ARBA" id="ARBA00023125"/>
    </source>
</evidence>
<keyword evidence="1" id="KW-0805">Transcription regulation</keyword>
<evidence type="ECO:0000313" key="8">
    <source>
        <dbReference type="Proteomes" id="UP001501083"/>
    </source>
</evidence>
<feature type="modified residue" description="4-aspartylphosphate" evidence="4">
    <location>
        <position position="55"/>
    </location>
</feature>
<dbReference type="PROSITE" id="PS50110">
    <property type="entry name" value="RESPONSE_REGULATORY"/>
    <property type="match status" value="1"/>
</dbReference>
<dbReference type="PRINTS" id="PR00038">
    <property type="entry name" value="HTHLUXR"/>
</dbReference>
<dbReference type="InterPro" id="IPR001789">
    <property type="entry name" value="Sig_transdc_resp-reg_receiver"/>
</dbReference>
<name>A0ABP9LDD9_9GAMM</name>
<reference evidence="8" key="1">
    <citation type="journal article" date="2019" name="Int. J. Syst. Evol. Microbiol.">
        <title>The Global Catalogue of Microorganisms (GCM) 10K type strain sequencing project: providing services to taxonomists for standard genome sequencing and annotation.</title>
        <authorList>
            <consortium name="The Broad Institute Genomics Platform"/>
            <consortium name="The Broad Institute Genome Sequencing Center for Infectious Disease"/>
            <person name="Wu L."/>
            <person name="Ma J."/>
        </authorList>
    </citation>
    <scope>NUCLEOTIDE SEQUENCE [LARGE SCALE GENOMIC DNA]</scope>
    <source>
        <strain evidence="8">JCM 19212</strain>
    </source>
</reference>
<gene>
    <name evidence="7" type="ORF">GCM10025759_15610</name>
</gene>
<dbReference type="EMBL" id="BAABKY010000002">
    <property type="protein sequence ID" value="GAA5073937.1"/>
    <property type="molecule type" value="Genomic_DNA"/>
</dbReference>
<keyword evidence="4" id="KW-0597">Phosphoprotein</keyword>
<evidence type="ECO:0000256" key="4">
    <source>
        <dbReference type="PROSITE-ProRule" id="PRU00169"/>
    </source>
</evidence>
<dbReference type="PANTHER" id="PTHR44688:SF16">
    <property type="entry name" value="DNA-BINDING TRANSCRIPTIONAL ACTIVATOR DEVR_DOSR"/>
    <property type="match status" value="1"/>
</dbReference>
<dbReference type="PROSITE" id="PS00622">
    <property type="entry name" value="HTH_LUXR_1"/>
    <property type="match status" value="1"/>
</dbReference>
<evidence type="ECO:0000313" key="7">
    <source>
        <dbReference type="EMBL" id="GAA5073937.1"/>
    </source>
</evidence>
<dbReference type="InterPro" id="IPR000792">
    <property type="entry name" value="Tscrpt_reg_LuxR_C"/>
</dbReference>
<evidence type="ECO:0000259" key="5">
    <source>
        <dbReference type="PROSITE" id="PS50043"/>
    </source>
</evidence>
<dbReference type="SUPFAM" id="SSF52172">
    <property type="entry name" value="CheY-like"/>
    <property type="match status" value="1"/>
</dbReference>
<dbReference type="Pfam" id="PF00072">
    <property type="entry name" value="Response_reg"/>
    <property type="match status" value="1"/>
</dbReference>
<accession>A0ABP9LDD9</accession>
<keyword evidence="2" id="KW-0238">DNA-binding</keyword>
<dbReference type="PROSITE" id="PS50043">
    <property type="entry name" value="HTH_LUXR_2"/>
    <property type="match status" value="1"/>
</dbReference>
<evidence type="ECO:0000256" key="1">
    <source>
        <dbReference type="ARBA" id="ARBA00023015"/>
    </source>
</evidence>
<feature type="domain" description="HTH luxR-type" evidence="5">
    <location>
        <begin position="136"/>
        <end position="201"/>
    </location>
</feature>
<evidence type="ECO:0000259" key="6">
    <source>
        <dbReference type="PROSITE" id="PS50110"/>
    </source>
</evidence>
<comment type="caution">
    <text evidence="7">The sequence shown here is derived from an EMBL/GenBank/DDBJ whole genome shotgun (WGS) entry which is preliminary data.</text>
</comment>
<dbReference type="Gene3D" id="1.10.10.10">
    <property type="entry name" value="Winged helix-like DNA-binding domain superfamily/Winged helix DNA-binding domain"/>
    <property type="match status" value="1"/>
</dbReference>